<dbReference type="InterPro" id="IPR019196">
    <property type="entry name" value="ABC_transp_unknown"/>
</dbReference>
<evidence type="ECO:0000256" key="1">
    <source>
        <dbReference type="SAM" id="Phobius"/>
    </source>
</evidence>
<feature type="domain" description="DUF7088" evidence="3">
    <location>
        <begin position="36"/>
        <end position="140"/>
    </location>
</feature>
<evidence type="ECO:0000259" key="2">
    <source>
        <dbReference type="Pfam" id="PF09822"/>
    </source>
</evidence>
<feature type="domain" description="ABC-type uncharacterised transport system" evidence="2">
    <location>
        <begin position="173"/>
        <end position="429"/>
    </location>
</feature>
<dbReference type="Proteomes" id="UP000662783">
    <property type="component" value="Chromosome"/>
</dbReference>
<keyword evidence="1" id="KW-0472">Membrane</keyword>
<protein>
    <submittedName>
        <fullName evidence="4">GldG family protein</fullName>
    </submittedName>
</protein>
<keyword evidence="1" id="KW-0812">Transmembrane</keyword>
<dbReference type="EMBL" id="CP070608">
    <property type="protein sequence ID" value="QSE98509.1"/>
    <property type="molecule type" value="Genomic_DNA"/>
</dbReference>
<dbReference type="RefSeq" id="WP_205723023.1">
    <property type="nucleotide sequence ID" value="NZ_CP070608.1"/>
</dbReference>
<evidence type="ECO:0000259" key="3">
    <source>
        <dbReference type="Pfam" id="PF23357"/>
    </source>
</evidence>
<dbReference type="AlphaFoldDB" id="A0A974WIG4"/>
<keyword evidence="5" id="KW-1185">Reference proteome</keyword>
<keyword evidence="1" id="KW-1133">Transmembrane helix</keyword>
<dbReference type="InterPro" id="IPR055396">
    <property type="entry name" value="DUF7088"/>
</dbReference>
<evidence type="ECO:0000313" key="4">
    <source>
        <dbReference type="EMBL" id="QSE98509.1"/>
    </source>
</evidence>
<sequence length="506" mass="55730">MKTRKAYYSSVLLIIGILILINILSTDFFVRLDLTENNRYTLSKATEDIVENLTEPVTVKAYFSENLPPNVAQTRQDFKDLLVEYANLSDGNLVYEFINPNEDPQLEQEAGQAGISPVMINVREKDQVKQQKAFLGAVIEMGTQKDVIPFMQPGEAMEYALTTSIKKLSVVDKPTVGLIQGHGEPTVQDMAQAAQALTVLYNFENVTLTDSTEIPAKYKALALVAPKDTIPPMHLAKLDAYLAKGGKLLVALNKVEGDLQNATGNLVNVGIDDWLSGKGVIVENKFLTDANCAAVTVRQQQGNFSFQSRVQFPYLPILTNFSDHPITKGLEQVILPFASPLTFSGDTTVNYTPLAYSSNKSGTSTAPTYFNIQQKWTEEDFPLGEQTVAAAIEGNLAGNTMSKMVVIGDGDFAINNKGGGQPQPVQEDNVSLFVNGIDWLSDDTGLIDLRTKGVSSRPIDQLEDGMKATLKWVNFGAPIVLAILYGLFRSQRRRLQRIKRMEVSYE</sequence>
<dbReference type="KEGG" id="fuv:JR347_05360"/>
<reference evidence="4" key="1">
    <citation type="submission" date="2021-02" db="EMBL/GenBank/DDBJ databases">
        <title>Fulvivirga sp. S481 isolated from sea water.</title>
        <authorList>
            <person name="Bae S.S."/>
            <person name="Baek K."/>
        </authorList>
    </citation>
    <scope>NUCLEOTIDE SEQUENCE</scope>
    <source>
        <strain evidence="4">S481</strain>
    </source>
</reference>
<evidence type="ECO:0000313" key="5">
    <source>
        <dbReference type="Proteomes" id="UP000662783"/>
    </source>
</evidence>
<accession>A0A974WIG4</accession>
<organism evidence="4 5">
    <name type="scientific">Fulvivirga lutea</name>
    <dbReference type="NCBI Taxonomy" id="2810512"/>
    <lineage>
        <taxon>Bacteria</taxon>
        <taxon>Pseudomonadati</taxon>
        <taxon>Bacteroidota</taxon>
        <taxon>Cytophagia</taxon>
        <taxon>Cytophagales</taxon>
        <taxon>Fulvivirgaceae</taxon>
        <taxon>Fulvivirga</taxon>
    </lineage>
</organism>
<gene>
    <name evidence="4" type="ORF">JR347_05360</name>
</gene>
<dbReference type="Pfam" id="PF23357">
    <property type="entry name" value="DUF7088"/>
    <property type="match status" value="1"/>
</dbReference>
<feature type="transmembrane region" description="Helical" evidence="1">
    <location>
        <begin position="472"/>
        <end position="488"/>
    </location>
</feature>
<name>A0A974WIG4_9BACT</name>
<dbReference type="Pfam" id="PF09822">
    <property type="entry name" value="ABC_transp_aux"/>
    <property type="match status" value="1"/>
</dbReference>
<proteinExistence type="predicted"/>